<keyword evidence="3" id="KW-0349">Heme</keyword>
<evidence type="ECO:0000259" key="9">
    <source>
        <dbReference type="PROSITE" id="PS51405"/>
    </source>
</evidence>
<evidence type="ECO:0000256" key="4">
    <source>
        <dbReference type="ARBA" id="ARBA00022723"/>
    </source>
</evidence>
<keyword evidence="6" id="KW-0408">Iron</keyword>
<comment type="similarity">
    <text evidence="7">Belongs to the chloroperoxidase family.</text>
</comment>
<gene>
    <name evidence="10" type="ORF">B2J93_3460</name>
</gene>
<dbReference type="PANTHER" id="PTHR33577">
    <property type="entry name" value="STERIGMATOCYSTIN BIOSYNTHESIS PEROXIDASE STCC-RELATED"/>
    <property type="match status" value="1"/>
</dbReference>
<dbReference type="PANTHER" id="PTHR33577:SF19">
    <property type="entry name" value="HEME HALOPEROXIDASE FAMILY PROFILE DOMAIN-CONTAINING PROTEIN-RELATED"/>
    <property type="match status" value="1"/>
</dbReference>
<dbReference type="STRING" id="503106.A0A218Z5K6"/>
<dbReference type="SUPFAM" id="SSF47571">
    <property type="entry name" value="Cloroperoxidase"/>
    <property type="match status" value="1"/>
</dbReference>
<evidence type="ECO:0000256" key="2">
    <source>
        <dbReference type="ARBA" id="ARBA00022559"/>
    </source>
</evidence>
<dbReference type="PROSITE" id="PS51257">
    <property type="entry name" value="PROKAR_LIPOPROTEIN"/>
    <property type="match status" value="1"/>
</dbReference>
<dbReference type="EMBL" id="MZNU01000204">
    <property type="protein sequence ID" value="OWP02880.1"/>
    <property type="molecule type" value="Genomic_DNA"/>
</dbReference>
<evidence type="ECO:0000313" key="10">
    <source>
        <dbReference type="EMBL" id="OWP02880.1"/>
    </source>
</evidence>
<keyword evidence="8" id="KW-0732">Signal</keyword>
<feature type="signal peptide" evidence="8">
    <location>
        <begin position="1"/>
        <end position="18"/>
    </location>
</feature>
<dbReference type="AlphaFoldDB" id="A0A218Z5K6"/>
<dbReference type="GO" id="GO:0046872">
    <property type="term" value="F:metal ion binding"/>
    <property type="evidence" value="ECO:0007669"/>
    <property type="project" value="UniProtKB-KW"/>
</dbReference>
<dbReference type="GO" id="GO:0004601">
    <property type="term" value="F:peroxidase activity"/>
    <property type="evidence" value="ECO:0007669"/>
    <property type="project" value="UniProtKB-KW"/>
</dbReference>
<dbReference type="InParanoid" id="A0A218Z5K6"/>
<keyword evidence="5" id="KW-0560">Oxidoreductase</keyword>
<evidence type="ECO:0000256" key="6">
    <source>
        <dbReference type="ARBA" id="ARBA00023004"/>
    </source>
</evidence>
<protein>
    <recommendedName>
        <fullName evidence="9">Heme haloperoxidase family profile domain-containing protein</fullName>
    </recommendedName>
</protein>
<dbReference type="PROSITE" id="PS51405">
    <property type="entry name" value="HEME_HALOPEROXIDASE"/>
    <property type="match status" value="1"/>
</dbReference>
<feature type="chain" id="PRO_5012374828" description="Heme haloperoxidase family profile domain-containing protein" evidence="8">
    <location>
        <begin position="19"/>
        <end position="249"/>
    </location>
</feature>
<dbReference type="OrthoDB" id="407298at2759"/>
<comment type="cofactor">
    <cofactor evidence="1">
        <name>heme b</name>
        <dbReference type="ChEBI" id="CHEBI:60344"/>
    </cofactor>
</comment>
<reference evidence="10 11" key="1">
    <citation type="submission" date="2017-04" db="EMBL/GenBank/DDBJ databases">
        <title>Draft genome sequence of Marssonina coronaria NL1: causal agent of apple blotch.</title>
        <authorList>
            <person name="Cheng Q."/>
        </authorList>
    </citation>
    <scope>NUCLEOTIDE SEQUENCE [LARGE SCALE GENOMIC DNA]</scope>
    <source>
        <strain evidence="10 11">NL1</strain>
    </source>
</reference>
<sequence length="249" mass="26920">MKAATLASLLGSASLGSCSHEWAAPTVTDLRSPCPMLNTLANHDYIARDGRNISIDDLVIGFQQSINLDPDATRQFGAPALNTSSTGNSATFNLKDLDMHNAESALRTKLTANPVIEHDGSLSRDDTYYGDVNTFQPLIWSLVVDFFTEDTIPVSTAKAARAARLLAAEADNPEFNLPDAGKRGSAAESALYLTVMADPTVKDEVAARTEWVRVLFEQERLPVEEGWVRSETVLTSAPILEIAAQILAE</sequence>
<organism evidence="10 11">
    <name type="scientific">Diplocarpon coronariae</name>
    <dbReference type="NCBI Taxonomy" id="2795749"/>
    <lineage>
        <taxon>Eukaryota</taxon>
        <taxon>Fungi</taxon>
        <taxon>Dikarya</taxon>
        <taxon>Ascomycota</taxon>
        <taxon>Pezizomycotina</taxon>
        <taxon>Leotiomycetes</taxon>
        <taxon>Helotiales</taxon>
        <taxon>Drepanopezizaceae</taxon>
        <taxon>Diplocarpon</taxon>
    </lineage>
</organism>
<evidence type="ECO:0000313" key="11">
    <source>
        <dbReference type="Proteomes" id="UP000242519"/>
    </source>
</evidence>
<dbReference type="Pfam" id="PF01328">
    <property type="entry name" value="Peroxidase_2"/>
    <property type="match status" value="1"/>
</dbReference>
<evidence type="ECO:0000256" key="5">
    <source>
        <dbReference type="ARBA" id="ARBA00023002"/>
    </source>
</evidence>
<keyword evidence="11" id="KW-1185">Reference proteome</keyword>
<name>A0A218Z5K6_9HELO</name>
<dbReference type="Gene3D" id="1.10.489.10">
    <property type="entry name" value="Chloroperoxidase-like"/>
    <property type="match status" value="1"/>
</dbReference>
<evidence type="ECO:0000256" key="8">
    <source>
        <dbReference type="SAM" id="SignalP"/>
    </source>
</evidence>
<keyword evidence="4" id="KW-0479">Metal-binding</keyword>
<comment type="caution">
    <text evidence="10">The sequence shown here is derived from an EMBL/GenBank/DDBJ whole genome shotgun (WGS) entry which is preliminary data.</text>
</comment>
<accession>A0A218Z5K6</accession>
<feature type="domain" description="Heme haloperoxidase family profile" evidence="9">
    <location>
        <begin position="18"/>
        <end position="244"/>
    </location>
</feature>
<evidence type="ECO:0000256" key="3">
    <source>
        <dbReference type="ARBA" id="ARBA00022617"/>
    </source>
</evidence>
<dbReference type="Proteomes" id="UP000242519">
    <property type="component" value="Unassembled WGS sequence"/>
</dbReference>
<keyword evidence="2" id="KW-0575">Peroxidase</keyword>
<dbReference type="InterPro" id="IPR000028">
    <property type="entry name" value="Chloroperoxidase"/>
</dbReference>
<proteinExistence type="inferred from homology"/>
<evidence type="ECO:0000256" key="1">
    <source>
        <dbReference type="ARBA" id="ARBA00001970"/>
    </source>
</evidence>
<evidence type="ECO:0000256" key="7">
    <source>
        <dbReference type="ARBA" id="ARBA00025795"/>
    </source>
</evidence>
<dbReference type="InterPro" id="IPR036851">
    <property type="entry name" value="Chloroperoxidase-like_sf"/>
</dbReference>